<protein>
    <submittedName>
        <fullName evidence="1">Uncharacterized protein</fullName>
    </submittedName>
</protein>
<keyword evidence="2" id="KW-1185">Reference proteome</keyword>
<evidence type="ECO:0000313" key="1">
    <source>
        <dbReference type="EMBL" id="KAI4376003.1"/>
    </source>
</evidence>
<reference evidence="2" key="1">
    <citation type="journal article" date="2023" name="Front. Plant Sci.">
        <title>Chromosomal-level genome assembly of Melastoma candidum provides insights into trichome evolution.</title>
        <authorList>
            <person name="Zhong Y."/>
            <person name="Wu W."/>
            <person name="Sun C."/>
            <person name="Zou P."/>
            <person name="Liu Y."/>
            <person name="Dai S."/>
            <person name="Zhou R."/>
        </authorList>
    </citation>
    <scope>NUCLEOTIDE SEQUENCE [LARGE SCALE GENOMIC DNA]</scope>
</reference>
<comment type="caution">
    <text evidence="1">The sequence shown here is derived from an EMBL/GenBank/DDBJ whole genome shotgun (WGS) entry which is preliminary data.</text>
</comment>
<organism evidence="1 2">
    <name type="scientific">Melastoma candidum</name>
    <dbReference type="NCBI Taxonomy" id="119954"/>
    <lineage>
        <taxon>Eukaryota</taxon>
        <taxon>Viridiplantae</taxon>
        <taxon>Streptophyta</taxon>
        <taxon>Embryophyta</taxon>
        <taxon>Tracheophyta</taxon>
        <taxon>Spermatophyta</taxon>
        <taxon>Magnoliopsida</taxon>
        <taxon>eudicotyledons</taxon>
        <taxon>Gunneridae</taxon>
        <taxon>Pentapetalae</taxon>
        <taxon>rosids</taxon>
        <taxon>malvids</taxon>
        <taxon>Myrtales</taxon>
        <taxon>Melastomataceae</taxon>
        <taxon>Melastomatoideae</taxon>
        <taxon>Melastomateae</taxon>
        <taxon>Melastoma</taxon>
    </lineage>
</organism>
<name>A0ACB9RAQ7_9MYRT</name>
<dbReference type="EMBL" id="CM042883">
    <property type="protein sequence ID" value="KAI4376003.1"/>
    <property type="molecule type" value="Genomic_DNA"/>
</dbReference>
<proteinExistence type="predicted"/>
<sequence>MAPTSTRRRRVHGDSRRRGGGGRRRRRRRSKARRMIGRNARKLTLEDKRRGVTRKEGSETEAEDEGTMDETDEKKKRSTKNSENWKKLGGGFNKPCCLSPQLQAVIGEAELAGYQEALGFTLGRRIYRRHRTSKI</sequence>
<dbReference type="Proteomes" id="UP001057402">
    <property type="component" value="Chromosome 4"/>
</dbReference>
<gene>
    <name evidence="1" type="ORF">MLD38_013805</name>
</gene>
<evidence type="ECO:0000313" key="2">
    <source>
        <dbReference type="Proteomes" id="UP001057402"/>
    </source>
</evidence>
<accession>A0ACB9RAQ7</accession>